<organism evidence="12 13">
    <name type="scientific">Leptobrachium leishanense</name>
    <name type="common">Leishan spiny toad</name>
    <dbReference type="NCBI Taxonomy" id="445787"/>
    <lineage>
        <taxon>Eukaryota</taxon>
        <taxon>Metazoa</taxon>
        <taxon>Chordata</taxon>
        <taxon>Craniata</taxon>
        <taxon>Vertebrata</taxon>
        <taxon>Euteleostomi</taxon>
        <taxon>Amphibia</taxon>
        <taxon>Batrachia</taxon>
        <taxon>Anura</taxon>
        <taxon>Pelobatoidea</taxon>
        <taxon>Megophryidae</taxon>
        <taxon>Leptobrachium</taxon>
    </lineage>
</organism>
<keyword evidence="3" id="KW-0732">Signal</keyword>
<evidence type="ECO:0000256" key="10">
    <source>
        <dbReference type="ARBA" id="ARBA00049681"/>
    </source>
</evidence>
<dbReference type="CDD" id="cd00087">
    <property type="entry name" value="FReD"/>
    <property type="match status" value="1"/>
</dbReference>
<dbReference type="Ensembl" id="ENSLLET00000004037.1">
    <property type="protein sequence ID" value="ENSLLEP00000003855.1"/>
    <property type="gene ID" value="ENSLLEG00000002480.1"/>
</dbReference>
<keyword evidence="5" id="KW-0175">Coiled coil</keyword>
<dbReference type="OrthoDB" id="7725475at2759"/>
<comment type="function">
    <text evidence="9">Immune suppressive molecule that inhibits antigen-specific T-cell activation by acting as a major ligand of LAG3. Responsible for LAG3 T-cell inhibitory function. Binds LAG3 independently from MHC class II (MHC-II). Secreted by, and promotes growth of, hepatocytes.</text>
</comment>
<evidence type="ECO:0000256" key="3">
    <source>
        <dbReference type="ARBA" id="ARBA00022729"/>
    </source>
</evidence>
<dbReference type="PANTHER" id="PTHR47221">
    <property type="entry name" value="FIBRINOGEN ALPHA CHAIN"/>
    <property type="match status" value="1"/>
</dbReference>
<evidence type="ECO:0000256" key="4">
    <source>
        <dbReference type="ARBA" id="ARBA00022859"/>
    </source>
</evidence>
<keyword evidence="7" id="KW-1015">Disulfide bond</keyword>
<evidence type="ECO:0000256" key="6">
    <source>
        <dbReference type="ARBA" id="ARBA00023130"/>
    </source>
</evidence>
<keyword evidence="2" id="KW-0964">Secreted</keyword>
<evidence type="ECO:0000256" key="7">
    <source>
        <dbReference type="ARBA" id="ARBA00023157"/>
    </source>
</evidence>
<dbReference type="NCBIfam" id="NF040941">
    <property type="entry name" value="GGGWT_bact"/>
    <property type="match status" value="1"/>
</dbReference>
<comment type="subunit">
    <text evidence="10">Homodimer. Interacts (via the Fibrinogen C-terminal domain) with LAG3 (via Ig-like domains 1 and 2).</text>
</comment>
<evidence type="ECO:0000256" key="5">
    <source>
        <dbReference type="ARBA" id="ARBA00023054"/>
    </source>
</evidence>
<evidence type="ECO:0000259" key="11">
    <source>
        <dbReference type="PROSITE" id="PS51406"/>
    </source>
</evidence>
<evidence type="ECO:0000256" key="9">
    <source>
        <dbReference type="ARBA" id="ARBA00049639"/>
    </source>
</evidence>
<dbReference type="GeneTree" id="ENSGT00940000160647"/>
<dbReference type="InterPro" id="IPR020837">
    <property type="entry name" value="Fibrinogen_CS"/>
</dbReference>
<evidence type="ECO:0000256" key="8">
    <source>
        <dbReference type="ARBA" id="ARBA00039489"/>
    </source>
</evidence>
<accession>A0A8C5LT39</accession>
<reference evidence="12" key="1">
    <citation type="submission" date="2025-08" db="UniProtKB">
        <authorList>
            <consortium name="Ensembl"/>
        </authorList>
    </citation>
    <scope>IDENTIFICATION</scope>
</reference>
<dbReference type="GO" id="GO:0072377">
    <property type="term" value="P:blood coagulation, common pathway"/>
    <property type="evidence" value="ECO:0007669"/>
    <property type="project" value="TreeGrafter"/>
</dbReference>
<protein>
    <recommendedName>
        <fullName evidence="8">Fibrinogen-like protein 1</fullName>
    </recommendedName>
</protein>
<dbReference type="InterPro" id="IPR037579">
    <property type="entry name" value="FIB_ANG-like"/>
</dbReference>
<dbReference type="Pfam" id="PF00147">
    <property type="entry name" value="Fibrinogen_C"/>
    <property type="match status" value="1"/>
</dbReference>
<reference evidence="12" key="2">
    <citation type="submission" date="2025-09" db="UniProtKB">
        <authorList>
            <consortium name="Ensembl"/>
        </authorList>
    </citation>
    <scope>IDENTIFICATION</scope>
</reference>
<evidence type="ECO:0000256" key="1">
    <source>
        <dbReference type="ARBA" id="ARBA00004613"/>
    </source>
</evidence>
<dbReference type="Proteomes" id="UP000694569">
    <property type="component" value="Unplaced"/>
</dbReference>
<dbReference type="PROSITE" id="PS00514">
    <property type="entry name" value="FIBRINOGEN_C_1"/>
    <property type="match status" value="1"/>
</dbReference>
<dbReference type="Gene3D" id="3.90.215.10">
    <property type="entry name" value="Gamma Fibrinogen, chain A, domain 1"/>
    <property type="match status" value="1"/>
</dbReference>
<name>A0A8C5LT39_9ANUR</name>
<dbReference type="GO" id="GO:0070527">
    <property type="term" value="P:platelet aggregation"/>
    <property type="evidence" value="ECO:0007669"/>
    <property type="project" value="TreeGrafter"/>
</dbReference>
<dbReference type="InterPro" id="IPR014716">
    <property type="entry name" value="Fibrinogen_a/b/g_C_1"/>
</dbReference>
<sequence>MFSITKTYSEYSYVPMLLKSRAKTTALSEAQLKTTLKEDKNSGLQASSTCKMKDSCLCLCILIIGTFCFHATTALESCLEEQLRLKGQVRLLEHQVKLQQIKIQHLLQERELQLMDRGDDQIVIDLGDKRSYADCAEIYNDGHKRSGFYKVKPVQSTSPFSVFCDMSEGGGWTVFQRRSSGTEDFYRNWTDYKTGFGDFASSNGEYWVGNDNLHYLTLQGDYTLRIDLVDFEGQKRFAQYKSFRVGDEQSLYQMSCGEYTGNAGDSLTGGFNAEVEWWANHNGMKFSTKDRDNDNYEGDCAEEDKGGWWYNRCHSANLNGLYYKGPYTSKTDDGIVWYTWHGWWYSLKYVAMKIRPANFEPNLV</sequence>
<keyword evidence="4" id="KW-0391">Immunity</keyword>
<dbReference type="SUPFAM" id="SSF56496">
    <property type="entry name" value="Fibrinogen C-terminal domain-like"/>
    <property type="match status" value="1"/>
</dbReference>
<comment type="subcellular location">
    <subcellularLocation>
        <location evidence="1">Secreted</location>
    </subcellularLocation>
</comment>
<dbReference type="InterPro" id="IPR002181">
    <property type="entry name" value="Fibrinogen_a/b/g_C_dom"/>
</dbReference>
<proteinExistence type="predicted"/>
<dbReference type="InterPro" id="IPR036056">
    <property type="entry name" value="Fibrinogen-like_C"/>
</dbReference>
<dbReference type="PROSITE" id="PS51406">
    <property type="entry name" value="FIBRINOGEN_C_2"/>
    <property type="match status" value="1"/>
</dbReference>
<dbReference type="SMART" id="SM00186">
    <property type="entry name" value="FBG"/>
    <property type="match status" value="1"/>
</dbReference>
<evidence type="ECO:0000313" key="12">
    <source>
        <dbReference type="Ensembl" id="ENSLLEP00000003855.1"/>
    </source>
</evidence>
<dbReference type="GO" id="GO:0034116">
    <property type="term" value="P:positive regulation of heterotypic cell-cell adhesion"/>
    <property type="evidence" value="ECO:0007669"/>
    <property type="project" value="TreeGrafter"/>
</dbReference>
<keyword evidence="13" id="KW-1185">Reference proteome</keyword>
<dbReference type="FunFam" id="3.90.215.10:FF:000001">
    <property type="entry name" value="Tenascin isoform 1"/>
    <property type="match status" value="1"/>
</dbReference>
<dbReference type="GO" id="GO:0042730">
    <property type="term" value="P:fibrinolysis"/>
    <property type="evidence" value="ECO:0007669"/>
    <property type="project" value="TreeGrafter"/>
</dbReference>
<dbReference type="PANTHER" id="PTHR47221:SF8">
    <property type="entry name" value="FIBRINOGEN LIKE 1A"/>
    <property type="match status" value="1"/>
</dbReference>
<dbReference type="GO" id="GO:0002250">
    <property type="term" value="P:adaptive immune response"/>
    <property type="evidence" value="ECO:0007669"/>
    <property type="project" value="UniProtKB-KW"/>
</dbReference>
<evidence type="ECO:0000256" key="2">
    <source>
        <dbReference type="ARBA" id="ARBA00022525"/>
    </source>
</evidence>
<dbReference type="GO" id="GO:0030674">
    <property type="term" value="F:protein-macromolecule adaptor activity"/>
    <property type="evidence" value="ECO:0007669"/>
    <property type="project" value="TreeGrafter"/>
</dbReference>
<evidence type="ECO:0000313" key="13">
    <source>
        <dbReference type="Proteomes" id="UP000694569"/>
    </source>
</evidence>
<dbReference type="GO" id="GO:0005577">
    <property type="term" value="C:fibrinogen complex"/>
    <property type="evidence" value="ECO:0007669"/>
    <property type="project" value="TreeGrafter"/>
</dbReference>
<keyword evidence="6" id="KW-1064">Adaptive immunity</keyword>
<feature type="domain" description="Fibrinogen C-terminal" evidence="11">
    <location>
        <begin position="126"/>
        <end position="358"/>
    </location>
</feature>
<gene>
    <name evidence="12" type="primary">FGL1</name>
</gene>
<dbReference type="GO" id="GO:0005201">
    <property type="term" value="F:extracellular matrix structural constituent"/>
    <property type="evidence" value="ECO:0007669"/>
    <property type="project" value="TreeGrafter"/>
</dbReference>
<dbReference type="AlphaFoldDB" id="A0A8C5LT39"/>